<feature type="region of interest" description="Disordered" evidence="1">
    <location>
        <begin position="1"/>
        <end position="66"/>
    </location>
</feature>
<comment type="caution">
    <text evidence="3">The sequence shown here is derived from an EMBL/GenBank/DDBJ whole genome shotgun (WGS) entry which is preliminary data.</text>
</comment>
<dbReference type="InterPro" id="IPR011676">
    <property type="entry name" value="DUF1618"/>
</dbReference>
<name>A0A8T0UK07_PANVG</name>
<dbReference type="Pfam" id="PF07762">
    <property type="entry name" value="DUF1618"/>
    <property type="match status" value="1"/>
</dbReference>
<feature type="compositionally biased region" description="Basic residues" evidence="1">
    <location>
        <begin position="48"/>
        <end position="66"/>
    </location>
</feature>
<evidence type="ECO:0000313" key="3">
    <source>
        <dbReference type="EMBL" id="KAG2621154.1"/>
    </source>
</evidence>
<gene>
    <name evidence="3" type="ORF">PVAP13_3NG220000</name>
</gene>
<sequence>MEGVCERKEWEEKGKETAVTRTDSATPVRPQRKTKSPTLVRLGTKKTNPPHKKSKSTKNKKDSKRAKIFPLLPCRRRPPWLIAAHSWAGWMMLDHFVRRRNDESFHAGNLTVASLTNSRGDPFDVCLSLKPPPEPSTLYQRWPDGPAEGEPVDSTAAHDGAVLLLMPYSIPVRGCGGLPFPMIDYFVKTPSARPCTGSLPSPAPSARMESSDISIIHRGSRDFAVAKLQITNDMGTTTRLELHVFNHSASDQWVLKRPRVVPVHPRGDLDMDHILWYWDTDAVVPFGTWLCWVDYTIGVMLCNVFDGNFEILFLELPIKHPSINRDMVGRGRLEAYHALGATKGSDVLSLHEF</sequence>
<evidence type="ECO:0000313" key="4">
    <source>
        <dbReference type="Proteomes" id="UP000823388"/>
    </source>
</evidence>
<keyword evidence="4" id="KW-1185">Reference proteome</keyword>
<proteinExistence type="predicted"/>
<reference evidence="3" key="1">
    <citation type="submission" date="2020-05" db="EMBL/GenBank/DDBJ databases">
        <title>WGS assembly of Panicum virgatum.</title>
        <authorList>
            <person name="Lovell J.T."/>
            <person name="Jenkins J."/>
            <person name="Shu S."/>
            <person name="Juenger T.E."/>
            <person name="Schmutz J."/>
        </authorList>
    </citation>
    <scope>NUCLEOTIDE SEQUENCE</scope>
    <source>
        <strain evidence="3">AP13</strain>
    </source>
</reference>
<dbReference type="AlphaFoldDB" id="A0A8T0UK07"/>
<feature type="compositionally biased region" description="Basic and acidic residues" evidence="1">
    <location>
        <begin position="1"/>
        <end position="18"/>
    </location>
</feature>
<dbReference type="Proteomes" id="UP000823388">
    <property type="component" value="Chromosome 3N"/>
</dbReference>
<evidence type="ECO:0000259" key="2">
    <source>
        <dbReference type="Pfam" id="PF07762"/>
    </source>
</evidence>
<dbReference type="PANTHER" id="PTHR33074">
    <property type="entry name" value="EXPRESSED PROTEIN-RELATED"/>
    <property type="match status" value="1"/>
</dbReference>
<dbReference type="EMBL" id="CM029042">
    <property type="protein sequence ID" value="KAG2621154.1"/>
    <property type="molecule type" value="Genomic_DNA"/>
</dbReference>
<organism evidence="3 4">
    <name type="scientific">Panicum virgatum</name>
    <name type="common">Blackwell switchgrass</name>
    <dbReference type="NCBI Taxonomy" id="38727"/>
    <lineage>
        <taxon>Eukaryota</taxon>
        <taxon>Viridiplantae</taxon>
        <taxon>Streptophyta</taxon>
        <taxon>Embryophyta</taxon>
        <taxon>Tracheophyta</taxon>
        <taxon>Spermatophyta</taxon>
        <taxon>Magnoliopsida</taxon>
        <taxon>Liliopsida</taxon>
        <taxon>Poales</taxon>
        <taxon>Poaceae</taxon>
        <taxon>PACMAD clade</taxon>
        <taxon>Panicoideae</taxon>
        <taxon>Panicodae</taxon>
        <taxon>Paniceae</taxon>
        <taxon>Panicinae</taxon>
        <taxon>Panicum</taxon>
        <taxon>Panicum sect. Hiantes</taxon>
    </lineage>
</organism>
<feature type="domain" description="DUF1618" evidence="2">
    <location>
        <begin position="292"/>
        <end position="343"/>
    </location>
</feature>
<dbReference type="PANTHER" id="PTHR33074:SF96">
    <property type="entry name" value="EXPRESSED PROTEIN"/>
    <property type="match status" value="1"/>
</dbReference>
<protein>
    <recommendedName>
        <fullName evidence="2">DUF1618 domain-containing protein</fullName>
    </recommendedName>
</protein>
<accession>A0A8T0UK07</accession>
<evidence type="ECO:0000256" key="1">
    <source>
        <dbReference type="SAM" id="MobiDB-lite"/>
    </source>
</evidence>